<feature type="domain" description="DUF659" evidence="2">
    <location>
        <begin position="1"/>
        <end position="105"/>
    </location>
</feature>
<sequence length="488" mass="54414">MNSLAVGEQGAFLVATMTMMERKTNAPTLARLWEQVTREIELKCINAICTDNAEVNRKATQILEWRKDKEVAKIPWFPCGPQCCNFLLKDLTNLSWIKGIVKTANTNDSGYIDVLGSFFEPLMEPEKNDGSVLSGPAEDAAKKEEEEERRRRMVKAPRARIPKDLVDFDSSGISKLEDLVWKGKCWNESSSEDCSEEEAGDANFELLEAPTVPTTTYVGTRTQGRERDLKVETTPVVNTADMGVGFLLHPHDDPNEEEATRAKAMVDKDAELADRRMRAEEARRAALPTPRERERHSAQLDKNIDETVKDVDKEDGEKNVMHEEENVVQQGGDKGQRADEPSTHQKMGVLNPAMEKSGQQQEEASEAAREQPAGGVVDKRRPCPHARQQVGVEEQNTGQQATMSEQQEQLEEQQAAEEIGTPPFPAENEALQHDNLLKNRAGRKRKPPLEESPTAPGATPEGPKRKDSYKIPEAPWTPQGIGSQEGCR</sequence>
<evidence type="ECO:0000313" key="4">
    <source>
        <dbReference type="Proteomes" id="UP000265515"/>
    </source>
</evidence>
<comment type="caution">
    <text evidence="3">The sequence shown here is derived from an EMBL/GenBank/DDBJ whole genome shotgun (WGS) entry which is preliminary data.</text>
</comment>
<accession>A0A388JRB7</accession>
<dbReference type="OrthoDB" id="4951847at2759"/>
<protein>
    <recommendedName>
        <fullName evidence="2">DUF659 domain-containing protein</fullName>
    </recommendedName>
</protein>
<name>A0A388JRB7_CHABU</name>
<evidence type="ECO:0000313" key="3">
    <source>
        <dbReference type="EMBL" id="GBG60331.1"/>
    </source>
</evidence>
<dbReference type="Gramene" id="GBG60331">
    <property type="protein sequence ID" value="GBG60331"/>
    <property type="gene ID" value="CBR_g4287"/>
</dbReference>
<keyword evidence="4" id="KW-1185">Reference proteome</keyword>
<dbReference type="Proteomes" id="UP000265515">
    <property type="component" value="Unassembled WGS sequence"/>
</dbReference>
<feature type="compositionally biased region" description="Basic and acidic residues" evidence="1">
    <location>
        <begin position="281"/>
        <end position="325"/>
    </location>
</feature>
<gene>
    <name evidence="3" type="ORF">CBR_g4287</name>
</gene>
<dbReference type="AlphaFoldDB" id="A0A388JRB7"/>
<organism evidence="3 4">
    <name type="scientific">Chara braunii</name>
    <name type="common">Braun's stonewort</name>
    <dbReference type="NCBI Taxonomy" id="69332"/>
    <lineage>
        <taxon>Eukaryota</taxon>
        <taxon>Viridiplantae</taxon>
        <taxon>Streptophyta</taxon>
        <taxon>Charophyceae</taxon>
        <taxon>Charales</taxon>
        <taxon>Characeae</taxon>
        <taxon>Chara</taxon>
    </lineage>
</organism>
<evidence type="ECO:0000259" key="2">
    <source>
        <dbReference type="Pfam" id="PF04937"/>
    </source>
</evidence>
<feature type="compositionally biased region" description="Basic and acidic residues" evidence="1">
    <location>
        <begin position="139"/>
        <end position="150"/>
    </location>
</feature>
<feature type="compositionally biased region" description="Polar residues" evidence="1">
    <location>
        <begin position="394"/>
        <end position="404"/>
    </location>
</feature>
<dbReference type="InterPro" id="IPR007021">
    <property type="entry name" value="DUF659"/>
</dbReference>
<proteinExistence type="predicted"/>
<dbReference type="Pfam" id="PF04937">
    <property type="entry name" value="DUF659"/>
    <property type="match status" value="1"/>
</dbReference>
<reference evidence="3 4" key="1">
    <citation type="journal article" date="2018" name="Cell">
        <title>The Chara Genome: Secondary Complexity and Implications for Plant Terrestrialization.</title>
        <authorList>
            <person name="Nishiyama T."/>
            <person name="Sakayama H."/>
            <person name="Vries J.D."/>
            <person name="Buschmann H."/>
            <person name="Saint-Marcoux D."/>
            <person name="Ullrich K.K."/>
            <person name="Haas F.B."/>
            <person name="Vanderstraeten L."/>
            <person name="Becker D."/>
            <person name="Lang D."/>
            <person name="Vosolsobe S."/>
            <person name="Rombauts S."/>
            <person name="Wilhelmsson P.K.I."/>
            <person name="Janitza P."/>
            <person name="Kern R."/>
            <person name="Heyl A."/>
            <person name="Rumpler F."/>
            <person name="Villalobos L.I.A.C."/>
            <person name="Clay J.M."/>
            <person name="Skokan R."/>
            <person name="Toyoda A."/>
            <person name="Suzuki Y."/>
            <person name="Kagoshima H."/>
            <person name="Schijlen E."/>
            <person name="Tajeshwar N."/>
            <person name="Catarino B."/>
            <person name="Hetherington A.J."/>
            <person name="Saltykova A."/>
            <person name="Bonnot C."/>
            <person name="Breuninger H."/>
            <person name="Symeonidi A."/>
            <person name="Radhakrishnan G.V."/>
            <person name="Van Nieuwerburgh F."/>
            <person name="Deforce D."/>
            <person name="Chang C."/>
            <person name="Karol K.G."/>
            <person name="Hedrich R."/>
            <person name="Ulvskov P."/>
            <person name="Glockner G."/>
            <person name="Delwiche C.F."/>
            <person name="Petrasek J."/>
            <person name="Van de Peer Y."/>
            <person name="Friml J."/>
            <person name="Beilby M."/>
            <person name="Dolan L."/>
            <person name="Kohara Y."/>
            <person name="Sugano S."/>
            <person name="Fujiyama A."/>
            <person name="Delaux P.-M."/>
            <person name="Quint M."/>
            <person name="TheiBen G."/>
            <person name="Hagemann M."/>
            <person name="Harholt J."/>
            <person name="Dunand C."/>
            <person name="Zachgo S."/>
            <person name="Langdale J."/>
            <person name="Maumus F."/>
            <person name="Straeten D.V.D."/>
            <person name="Gould S.B."/>
            <person name="Rensing S.A."/>
        </authorList>
    </citation>
    <scope>NUCLEOTIDE SEQUENCE [LARGE SCALE GENOMIC DNA]</scope>
    <source>
        <strain evidence="3 4">S276</strain>
    </source>
</reference>
<evidence type="ECO:0000256" key="1">
    <source>
        <dbReference type="SAM" id="MobiDB-lite"/>
    </source>
</evidence>
<feature type="region of interest" description="Disordered" evidence="1">
    <location>
        <begin position="281"/>
        <end position="488"/>
    </location>
</feature>
<feature type="compositionally biased region" description="Basic and acidic residues" evidence="1">
    <location>
        <begin position="334"/>
        <end position="343"/>
    </location>
</feature>
<dbReference type="EMBL" id="BFEA01000010">
    <property type="protein sequence ID" value="GBG60331.1"/>
    <property type="molecule type" value="Genomic_DNA"/>
</dbReference>
<feature type="region of interest" description="Disordered" evidence="1">
    <location>
        <begin position="126"/>
        <end position="155"/>
    </location>
</feature>